<dbReference type="InterPro" id="IPR000515">
    <property type="entry name" value="MetI-like"/>
</dbReference>
<comment type="subcellular location">
    <subcellularLocation>
        <location evidence="1 7">Cell membrane</location>
        <topology evidence="1 7">Multi-pass membrane protein</topology>
    </subcellularLocation>
</comment>
<gene>
    <name evidence="10" type="ORF">JOE66_000425</name>
</gene>
<dbReference type="PANTHER" id="PTHR30151">
    <property type="entry name" value="ALKANE SULFONATE ABC TRANSPORTER-RELATED, MEMBRANE SUBUNIT"/>
    <property type="match status" value="1"/>
</dbReference>
<dbReference type="EMBL" id="JAFBBU010000001">
    <property type="protein sequence ID" value="MBM7470791.1"/>
    <property type="molecule type" value="Genomic_DNA"/>
</dbReference>
<evidence type="ECO:0000313" key="11">
    <source>
        <dbReference type="Proteomes" id="UP000776164"/>
    </source>
</evidence>
<dbReference type="SUPFAM" id="SSF161098">
    <property type="entry name" value="MetI-like"/>
    <property type="match status" value="1"/>
</dbReference>
<dbReference type="Gene3D" id="1.10.3720.10">
    <property type="entry name" value="MetI-like"/>
    <property type="match status" value="1"/>
</dbReference>
<dbReference type="InterPro" id="IPR035906">
    <property type="entry name" value="MetI-like_sf"/>
</dbReference>
<organism evidence="10 11">
    <name type="scientific">Subtercola frigoramans</name>
    <dbReference type="NCBI Taxonomy" id="120298"/>
    <lineage>
        <taxon>Bacteria</taxon>
        <taxon>Bacillati</taxon>
        <taxon>Actinomycetota</taxon>
        <taxon>Actinomycetes</taxon>
        <taxon>Micrococcales</taxon>
        <taxon>Microbacteriaceae</taxon>
        <taxon>Subtercola</taxon>
    </lineage>
</organism>
<dbReference type="Pfam" id="PF00528">
    <property type="entry name" value="BPD_transp_1"/>
    <property type="match status" value="1"/>
</dbReference>
<dbReference type="RefSeq" id="WP_205106493.1">
    <property type="nucleotide sequence ID" value="NZ_BAAAHT010000018.1"/>
</dbReference>
<feature type="transmembrane region" description="Helical" evidence="7">
    <location>
        <begin position="248"/>
        <end position="270"/>
    </location>
</feature>
<comment type="caution">
    <text evidence="10">The sequence shown here is derived from an EMBL/GenBank/DDBJ whole genome shotgun (WGS) entry which is preliminary data.</text>
</comment>
<evidence type="ECO:0000256" key="2">
    <source>
        <dbReference type="ARBA" id="ARBA00022448"/>
    </source>
</evidence>
<feature type="transmembrane region" description="Helical" evidence="7">
    <location>
        <begin position="38"/>
        <end position="55"/>
    </location>
</feature>
<dbReference type="PROSITE" id="PS50928">
    <property type="entry name" value="ABC_TM1"/>
    <property type="match status" value="1"/>
</dbReference>
<feature type="transmembrane region" description="Helical" evidence="7">
    <location>
        <begin position="122"/>
        <end position="147"/>
    </location>
</feature>
<evidence type="ECO:0000259" key="9">
    <source>
        <dbReference type="PROSITE" id="PS50928"/>
    </source>
</evidence>
<dbReference type="PANTHER" id="PTHR30151:SF20">
    <property type="entry name" value="ABC TRANSPORTER PERMEASE PROTEIN HI_0355-RELATED"/>
    <property type="match status" value="1"/>
</dbReference>
<keyword evidence="4 7" id="KW-0812">Transmembrane</keyword>
<protein>
    <submittedName>
        <fullName evidence="10">ABC-type nitrate/sulfonate/bicarbonate transport system permease component</fullName>
    </submittedName>
</protein>
<evidence type="ECO:0000256" key="1">
    <source>
        <dbReference type="ARBA" id="ARBA00004651"/>
    </source>
</evidence>
<dbReference type="CDD" id="cd06261">
    <property type="entry name" value="TM_PBP2"/>
    <property type="match status" value="1"/>
</dbReference>
<feature type="domain" description="ABC transmembrane type-1" evidence="9">
    <location>
        <begin position="87"/>
        <end position="267"/>
    </location>
</feature>
<evidence type="ECO:0000256" key="8">
    <source>
        <dbReference type="SAM" id="MobiDB-lite"/>
    </source>
</evidence>
<feature type="transmembrane region" description="Helical" evidence="7">
    <location>
        <begin position="216"/>
        <end position="236"/>
    </location>
</feature>
<keyword evidence="11" id="KW-1185">Reference proteome</keyword>
<evidence type="ECO:0000256" key="6">
    <source>
        <dbReference type="ARBA" id="ARBA00023136"/>
    </source>
</evidence>
<feature type="transmembrane region" description="Helical" evidence="7">
    <location>
        <begin position="93"/>
        <end position="115"/>
    </location>
</feature>
<keyword evidence="3" id="KW-1003">Cell membrane</keyword>
<feature type="region of interest" description="Disordered" evidence="8">
    <location>
        <begin position="1"/>
        <end position="29"/>
    </location>
</feature>
<accession>A0ABS2L2T3</accession>
<sequence>MTLTAPYDAASATPPAVDRPQRDRPPGASFGSGPVMRVVLPVAAVIVLLAIWQVATGSTNLDPTVLPSPIRIATSGWAAREAIGTATLATLQITIFGLLFAVAAAMLVASVLAFVAPLRQTVLPLLIAAQSVPIIVLAPLVVIWFGFEAAPKVGLVAIVSMLPLTIATLQGLLSADPDADALMRSMGASPWKVFLRLRIPTALPAAITGLRITTSFIVVAAIFSEYVGARAGLGIFMQTQKNLYRTDLVFAAVFVSIVIGLALFALTYLLEWALLPWERRRKAAQR</sequence>
<keyword evidence="5 7" id="KW-1133">Transmembrane helix</keyword>
<keyword evidence="2 7" id="KW-0813">Transport</keyword>
<reference evidence="10 11" key="1">
    <citation type="submission" date="2021-01" db="EMBL/GenBank/DDBJ databases">
        <title>Sequencing the genomes of 1000 actinobacteria strains.</title>
        <authorList>
            <person name="Klenk H.-P."/>
        </authorList>
    </citation>
    <scope>NUCLEOTIDE SEQUENCE [LARGE SCALE GENOMIC DNA]</scope>
    <source>
        <strain evidence="10 11">DSM 13057</strain>
    </source>
</reference>
<dbReference type="Proteomes" id="UP000776164">
    <property type="component" value="Unassembled WGS sequence"/>
</dbReference>
<evidence type="ECO:0000256" key="7">
    <source>
        <dbReference type="RuleBase" id="RU363032"/>
    </source>
</evidence>
<evidence type="ECO:0000313" key="10">
    <source>
        <dbReference type="EMBL" id="MBM7470791.1"/>
    </source>
</evidence>
<comment type="similarity">
    <text evidence="7">Belongs to the binding-protein-dependent transport system permease family.</text>
</comment>
<evidence type="ECO:0000256" key="4">
    <source>
        <dbReference type="ARBA" id="ARBA00022692"/>
    </source>
</evidence>
<feature type="transmembrane region" description="Helical" evidence="7">
    <location>
        <begin position="153"/>
        <end position="173"/>
    </location>
</feature>
<evidence type="ECO:0000256" key="3">
    <source>
        <dbReference type="ARBA" id="ARBA00022475"/>
    </source>
</evidence>
<name>A0ABS2L2T3_9MICO</name>
<evidence type="ECO:0000256" key="5">
    <source>
        <dbReference type="ARBA" id="ARBA00022989"/>
    </source>
</evidence>
<keyword evidence="6 7" id="KW-0472">Membrane</keyword>
<proteinExistence type="inferred from homology"/>